<dbReference type="AlphaFoldDB" id="A0A835UI90"/>
<reference evidence="1 2" key="1">
    <citation type="journal article" date="2020" name="Nat. Food">
        <title>A phased Vanilla planifolia genome enables genetic improvement of flavour and production.</title>
        <authorList>
            <person name="Hasing T."/>
            <person name="Tang H."/>
            <person name="Brym M."/>
            <person name="Khazi F."/>
            <person name="Huang T."/>
            <person name="Chambers A.H."/>
        </authorList>
    </citation>
    <scope>NUCLEOTIDE SEQUENCE [LARGE SCALE GENOMIC DNA]</scope>
    <source>
        <tissue evidence="1">Leaf</tissue>
    </source>
</reference>
<protein>
    <submittedName>
        <fullName evidence="1">Uncharacterized protein</fullName>
    </submittedName>
</protein>
<organism evidence="1 2">
    <name type="scientific">Vanilla planifolia</name>
    <name type="common">Vanilla</name>
    <dbReference type="NCBI Taxonomy" id="51239"/>
    <lineage>
        <taxon>Eukaryota</taxon>
        <taxon>Viridiplantae</taxon>
        <taxon>Streptophyta</taxon>
        <taxon>Embryophyta</taxon>
        <taxon>Tracheophyta</taxon>
        <taxon>Spermatophyta</taxon>
        <taxon>Magnoliopsida</taxon>
        <taxon>Liliopsida</taxon>
        <taxon>Asparagales</taxon>
        <taxon>Orchidaceae</taxon>
        <taxon>Vanilloideae</taxon>
        <taxon>Vanilleae</taxon>
        <taxon>Vanilla</taxon>
    </lineage>
</organism>
<accession>A0A835UI90</accession>
<sequence length="123" mass="14127">MVTGFDSLAIIFYIIERLLWRRENVEIFKSVHGCRSFIGTITLNQTSNIIYKTKILFIDTIEKLVQNECMINVGSMGIKYSCEHNGAVLEDKIQVAWKETKSIVGVNAFNRKIRFNGEILCFS</sequence>
<evidence type="ECO:0000313" key="2">
    <source>
        <dbReference type="Proteomes" id="UP000636800"/>
    </source>
</evidence>
<dbReference type="EMBL" id="JADCNL010000010">
    <property type="protein sequence ID" value="KAG0464124.1"/>
    <property type="molecule type" value="Genomic_DNA"/>
</dbReference>
<comment type="caution">
    <text evidence="1">The sequence shown here is derived from an EMBL/GenBank/DDBJ whole genome shotgun (WGS) entry which is preliminary data.</text>
</comment>
<proteinExistence type="predicted"/>
<dbReference type="OrthoDB" id="1931195at2759"/>
<keyword evidence="2" id="KW-1185">Reference proteome</keyword>
<name>A0A835UI90_VANPL</name>
<evidence type="ECO:0000313" key="1">
    <source>
        <dbReference type="EMBL" id="KAG0464124.1"/>
    </source>
</evidence>
<dbReference type="Proteomes" id="UP000636800">
    <property type="component" value="Chromosome 10"/>
</dbReference>
<gene>
    <name evidence="1" type="ORF">HPP92_020193</name>
</gene>